<feature type="binding site" evidence="5">
    <location>
        <position position="214"/>
    </location>
    <ligand>
        <name>adenosylcob(III)alamin</name>
        <dbReference type="ChEBI" id="CHEBI:18408"/>
    </ligand>
</feature>
<dbReference type="InterPro" id="IPR042251">
    <property type="entry name" value="EutC_C"/>
</dbReference>
<dbReference type="NCBIfam" id="NF003971">
    <property type="entry name" value="PRK05465.1"/>
    <property type="match status" value="1"/>
</dbReference>
<evidence type="ECO:0000313" key="7">
    <source>
        <dbReference type="Proteomes" id="UP000253940"/>
    </source>
</evidence>
<keyword evidence="4 5" id="KW-1283">Bacterial microcompartment</keyword>
<dbReference type="GO" id="GO:0006520">
    <property type="term" value="P:amino acid metabolic process"/>
    <property type="evidence" value="ECO:0007669"/>
    <property type="project" value="InterPro"/>
</dbReference>
<dbReference type="GO" id="GO:0008851">
    <property type="term" value="F:ethanolamine ammonia-lyase activity"/>
    <property type="evidence" value="ECO:0007669"/>
    <property type="project" value="UniProtKB-UniRule"/>
</dbReference>
<comment type="pathway">
    <text evidence="5">Amine and polyamine degradation; ethanolamine degradation.</text>
</comment>
<comment type="catalytic activity">
    <reaction evidence="5">
        <text>ethanolamine = acetaldehyde + NH4(+)</text>
        <dbReference type="Rhea" id="RHEA:15313"/>
        <dbReference type="ChEBI" id="CHEBI:15343"/>
        <dbReference type="ChEBI" id="CHEBI:28938"/>
        <dbReference type="ChEBI" id="CHEBI:57603"/>
        <dbReference type="EC" id="4.3.1.7"/>
    </reaction>
</comment>
<dbReference type="Proteomes" id="UP000253940">
    <property type="component" value="Chromosome"/>
</dbReference>
<proteinExistence type="inferred from homology"/>
<evidence type="ECO:0000256" key="2">
    <source>
        <dbReference type="ARBA" id="ARBA00023239"/>
    </source>
</evidence>
<keyword evidence="3 5" id="KW-0170">Cobalt</keyword>
<comment type="similarity">
    <text evidence="5">Belongs to the EutC family.</text>
</comment>
<organism evidence="6 7">
    <name type="scientific">Aquirhabdus parva</name>
    <dbReference type="NCBI Taxonomy" id="2283318"/>
    <lineage>
        <taxon>Bacteria</taxon>
        <taxon>Pseudomonadati</taxon>
        <taxon>Pseudomonadota</taxon>
        <taxon>Gammaproteobacteria</taxon>
        <taxon>Moraxellales</taxon>
        <taxon>Moraxellaceae</taxon>
        <taxon>Aquirhabdus</taxon>
    </lineage>
</organism>
<feature type="binding site" evidence="5">
    <location>
        <position position="164"/>
    </location>
    <ligand>
        <name>adenosylcob(III)alamin</name>
        <dbReference type="ChEBI" id="CHEBI:18408"/>
    </ligand>
</feature>
<protein>
    <recommendedName>
        <fullName evidence="5">Ethanolamine ammonia-lyase small subunit</fullName>
        <shortName evidence="5">EAL small subunit</shortName>
        <ecNumber evidence="5">4.3.1.7</ecNumber>
    </recommendedName>
</protein>
<evidence type="ECO:0000256" key="5">
    <source>
        <dbReference type="HAMAP-Rule" id="MF_00601"/>
    </source>
</evidence>
<dbReference type="PANTHER" id="PTHR39330:SF1">
    <property type="entry name" value="ETHANOLAMINE AMMONIA-LYASE SMALL SUBUNIT"/>
    <property type="match status" value="1"/>
</dbReference>
<comment type="subcellular location">
    <subcellularLocation>
        <location evidence="5">Bacterial microcompartment</location>
    </subcellularLocation>
</comment>
<dbReference type="AlphaFoldDB" id="A0A345P7D9"/>
<dbReference type="PANTHER" id="PTHR39330">
    <property type="entry name" value="ETHANOLAMINE AMMONIA-LYASE LIGHT CHAIN"/>
    <property type="match status" value="1"/>
</dbReference>
<dbReference type="Pfam" id="PF05985">
    <property type="entry name" value="EutC"/>
    <property type="match status" value="1"/>
</dbReference>
<dbReference type="Gene3D" id="3.40.50.11240">
    <property type="entry name" value="Ethanolamine ammonia-lyase light chain (EutC)"/>
    <property type="match status" value="1"/>
</dbReference>
<keyword evidence="2 5" id="KW-0456">Lyase</keyword>
<feature type="binding site" evidence="5">
    <location>
        <position position="185"/>
    </location>
    <ligand>
        <name>adenosylcob(III)alamin</name>
        <dbReference type="ChEBI" id="CHEBI:18408"/>
    </ligand>
</feature>
<dbReference type="HAMAP" id="MF_00601">
    <property type="entry name" value="EutC"/>
    <property type="match status" value="1"/>
</dbReference>
<dbReference type="GO" id="GO:0009350">
    <property type="term" value="C:ethanolamine ammonia-lyase complex"/>
    <property type="evidence" value="ECO:0007669"/>
    <property type="project" value="UniProtKB-UniRule"/>
</dbReference>
<dbReference type="InterPro" id="IPR009246">
    <property type="entry name" value="EutC"/>
</dbReference>
<dbReference type="PIRSF" id="PIRSF018982">
    <property type="entry name" value="EutC"/>
    <property type="match status" value="1"/>
</dbReference>
<dbReference type="EC" id="4.3.1.7" evidence="5"/>
<keyword evidence="7" id="KW-1185">Reference proteome</keyword>
<keyword evidence="1 5" id="KW-0846">Cobalamin</keyword>
<reference evidence="6 7" key="1">
    <citation type="submission" date="2018-07" db="EMBL/GenBank/DDBJ databases">
        <title>Genome sequencing of Moraxellaceae gen. HYN0046.</title>
        <authorList>
            <person name="Kim M."/>
            <person name="Yi H."/>
        </authorList>
    </citation>
    <scope>NUCLEOTIDE SEQUENCE [LARGE SCALE GENOMIC DNA]</scope>
    <source>
        <strain evidence="6 7">HYN0046</strain>
    </source>
</reference>
<dbReference type="UniPathway" id="UPA00560"/>
<dbReference type="OrthoDB" id="114248at2"/>
<dbReference type="RefSeq" id="WP_114899308.1">
    <property type="nucleotide sequence ID" value="NZ_CP031222.1"/>
</dbReference>
<evidence type="ECO:0000256" key="1">
    <source>
        <dbReference type="ARBA" id="ARBA00022628"/>
    </source>
</evidence>
<accession>A0A345P7D9</accession>
<evidence type="ECO:0000256" key="4">
    <source>
        <dbReference type="ARBA" id="ARBA00024446"/>
    </source>
</evidence>
<gene>
    <name evidence="5" type="primary">eutC</name>
    <name evidence="6" type="ORF">HYN46_10325</name>
</gene>
<dbReference type="InterPro" id="IPR042255">
    <property type="entry name" value="EutC_N"/>
</dbReference>
<comment type="function">
    <text evidence="5">Catalyzes the deamination of various vicinal amino-alcohols to oxo compounds. Allows this organism to utilize ethanolamine as the sole source of nitrogen and carbon in the presence of external vitamin B12.</text>
</comment>
<dbReference type="GO" id="GO:0031471">
    <property type="term" value="C:ethanolamine degradation polyhedral organelle"/>
    <property type="evidence" value="ECO:0007669"/>
    <property type="project" value="UniProtKB-UniRule"/>
</dbReference>
<dbReference type="EMBL" id="CP031222">
    <property type="protein sequence ID" value="AXI03198.1"/>
    <property type="molecule type" value="Genomic_DNA"/>
</dbReference>
<dbReference type="KEGG" id="mbah:HYN46_10325"/>
<dbReference type="Gene3D" id="1.10.30.40">
    <property type="entry name" value="Ethanolamine ammonia-lyase light chain (EutC), N-terminal domain"/>
    <property type="match status" value="1"/>
</dbReference>
<name>A0A345P7D9_9GAMM</name>
<evidence type="ECO:0000313" key="6">
    <source>
        <dbReference type="EMBL" id="AXI03198.1"/>
    </source>
</evidence>
<dbReference type="GO" id="GO:0046336">
    <property type="term" value="P:ethanolamine catabolic process"/>
    <property type="evidence" value="ECO:0007669"/>
    <property type="project" value="UniProtKB-UniRule"/>
</dbReference>
<dbReference type="GO" id="GO:0031419">
    <property type="term" value="F:cobalamin binding"/>
    <property type="evidence" value="ECO:0007669"/>
    <property type="project" value="UniProtKB-UniRule"/>
</dbReference>
<comment type="subunit">
    <text evidence="5">The basic unit is a heterodimer which dimerizes to form tetramers. The heterotetramers trimerize; 6 large subunits form a core ring with 6 small subunits projecting outwards.</text>
</comment>
<evidence type="ECO:0000256" key="3">
    <source>
        <dbReference type="ARBA" id="ARBA00023285"/>
    </source>
</evidence>
<comment type="cofactor">
    <cofactor evidence="5">
        <name>adenosylcob(III)alamin</name>
        <dbReference type="ChEBI" id="CHEBI:18408"/>
    </cofactor>
    <text evidence="5">Binds between the large and small subunits.</text>
</comment>
<sequence length="272" mass="29678">MSAKRILNAVDSPVDPTQHDSWGDWRQYTQARIALGRSGESLPSEEVLKFGLAHAQARDAIHTPLDTERLTTELKQEGWDTRIVRSQATDRTQYLVRPDLGRRLAVDSALLPTSTGYDVGFVVGDGLSSLAVQRQVVPFLQALKPMLAPHLTLAPVVVATQARVALADEVGEQLGLRLVVMLIGERPGLSSPDSLGVYLTYGPKVGKHDAERNCISNVRPEGLDYPAAAFKLNWLIEQALSRQLTGVNLKDESDLMLVSDVAGKEPHSLTQS</sequence>